<evidence type="ECO:0000256" key="5">
    <source>
        <dbReference type="ARBA" id="ARBA00023136"/>
    </source>
</evidence>
<dbReference type="GO" id="GO:0016020">
    <property type="term" value="C:membrane"/>
    <property type="evidence" value="ECO:0007669"/>
    <property type="project" value="UniProtKB-SubCell"/>
</dbReference>
<dbReference type="CDD" id="cd16429">
    <property type="entry name" value="VirB10"/>
    <property type="match status" value="1"/>
</dbReference>
<feature type="region of interest" description="Disordered" evidence="6">
    <location>
        <begin position="98"/>
        <end position="144"/>
    </location>
</feature>
<evidence type="ECO:0000256" key="3">
    <source>
        <dbReference type="ARBA" id="ARBA00022692"/>
    </source>
</evidence>
<sequence>MTDENKSPSTEEEKPVMTSDQDDIATLEREARAKREAELQASQDDEKENSLQPAVNKLKKRQKGKAAAFLAICAVALIGLTWGGNWVYQNFLKQENGEKTKEVTPPKKTNDYRKRTDLGMATNEPENSTEGEQAVSQDNTGNVSGTAGQMKTFEPPQLNKASFLVRRNNTASPQNQVKTRQQEMILAAENNATQPTDSTATTTQHGTASQAISPATVRRIPYNPDLYIPENTVIPCSMDYRFVSDRAGKIRCTVAKDIWSASGNTKLIEKGTTATGIYQTGITQGQGRAFIMMTKLRTRQRPYLDIPLIDTNAAGELGESGVDGWIDTHFWERFGGALMVGMIPDIGAWASNNAGKKDRNTDYTENSRQAMADMARTTLENSINIPPTLYKNQGEIINLITGQDIDFSNIYTLRLKNELQR</sequence>
<feature type="compositionally biased region" description="Basic and acidic residues" evidence="6">
    <location>
        <begin position="26"/>
        <end position="38"/>
    </location>
</feature>
<organism evidence="8">
    <name type="scientific">Salmonella enteritidis</name>
    <dbReference type="NCBI Taxonomy" id="149539"/>
    <lineage>
        <taxon>Bacteria</taxon>
        <taxon>Pseudomonadati</taxon>
        <taxon>Pseudomonadota</taxon>
        <taxon>Gammaproteobacteria</taxon>
        <taxon>Enterobacterales</taxon>
        <taxon>Enterobacteriaceae</taxon>
        <taxon>Salmonella</taxon>
    </lineage>
</organism>
<comment type="similarity">
    <text evidence="2">Belongs to the TrbI/VirB10 family.</text>
</comment>
<evidence type="ECO:0000256" key="7">
    <source>
        <dbReference type="SAM" id="Phobius"/>
    </source>
</evidence>
<feature type="region of interest" description="Disordered" evidence="6">
    <location>
        <begin position="192"/>
        <end position="211"/>
    </location>
</feature>
<feature type="compositionally biased region" description="Basic and acidic residues" evidence="6">
    <location>
        <begin position="98"/>
        <end position="117"/>
    </location>
</feature>
<evidence type="ECO:0000256" key="1">
    <source>
        <dbReference type="ARBA" id="ARBA00004167"/>
    </source>
</evidence>
<keyword evidence="5 7" id="KW-0472">Membrane</keyword>
<feature type="region of interest" description="Disordered" evidence="6">
    <location>
        <begin position="1"/>
        <end position="53"/>
    </location>
</feature>
<keyword evidence="3 7" id="KW-0812">Transmembrane</keyword>
<dbReference type="NCBIfam" id="NF041422">
    <property type="entry name" value="VirB10_subf"/>
    <property type="match status" value="1"/>
</dbReference>
<keyword evidence="4 7" id="KW-1133">Transmembrane helix</keyword>
<feature type="compositionally biased region" description="Basic and acidic residues" evidence="6">
    <location>
        <begin position="1"/>
        <end position="15"/>
    </location>
</feature>
<name>A0A657ER98_SALEN</name>
<dbReference type="EMBL" id="RSQT01000053">
    <property type="protein sequence ID" value="MIQ23459.1"/>
    <property type="molecule type" value="Genomic_DNA"/>
</dbReference>
<dbReference type="AlphaFoldDB" id="A0A657ER98"/>
<proteinExistence type="inferred from homology"/>
<comment type="subcellular location">
    <subcellularLocation>
        <location evidence="1">Membrane</location>
        <topology evidence="1">Single-pass membrane protein</topology>
    </subcellularLocation>
</comment>
<accession>A0A657ER98</accession>
<evidence type="ECO:0000256" key="2">
    <source>
        <dbReference type="ARBA" id="ARBA00010265"/>
    </source>
</evidence>
<evidence type="ECO:0000256" key="4">
    <source>
        <dbReference type="ARBA" id="ARBA00022989"/>
    </source>
</evidence>
<comment type="caution">
    <text evidence="8">The sequence shown here is derived from an EMBL/GenBank/DDBJ whole genome shotgun (WGS) entry which is preliminary data.</text>
</comment>
<feature type="compositionally biased region" description="Low complexity" evidence="6">
    <location>
        <begin position="192"/>
        <end position="204"/>
    </location>
</feature>
<dbReference type="Gene3D" id="2.40.128.260">
    <property type="entry name" value="Type IV secretion system, VirB10/TraB/TrbI"/>
    <property type="match status" value="2"/>
</dbReference>
<protein>
    <submittedName>
        <fullName evidence="8">TrbI/VirB10 family protein</fullName>
    </submittedName>
</protein>
<reference evidence="8" key="1">
    <citation type="submission" date="2018-08" db="EMBL/GenBank/DDBJ databases">
        <authorList>
            <person name="Ashton P.M."/>
            <person name="Dallman T."/>
            <person name="Nair S."/>
            <person name="De Pinna E."/>
            <person name="Peters T."/>
            <person name="Grant K."/>
        </authorList>
    </citation>
    <scope>NUCLEOTIDE SEQUENCE [LARGE SCALE GENOMIC DNA]</scope>
    <source>
        <strain evidence="8">38306</strain>
    </source>
</reference>
<feature type="transmembrane region" description="Helical" evidence="7">
    <location>
        <begin position="66"/>
        <end position="88"/>
    </location>
</feature>
<evidence type="ECO:0000313" key="8">
    <source>
        <dbReference type="EMBL" id="MIQ23459.1"/>
    </source>
</evidence>
<evidence type="ECO:0000256" key="6">
    <source>
        <dbReference type="SAM" id="MobiDB-lite"/>
    </source>
</evidence>
<dbReference type="InterPro" id="IPR005498">
    <property type="entry name" value="T4SS_VirB10/TraB/TrbI"/>
</dbReference>
<gene>
    <name evidence="8" type="ORF">ZQ07_23360</name>
</gene>
<dbReference type="Pfam" id="PF03743">
    <property type="entry name" value="TrbI"/>
    <property type="match status" value="1"/>
</dbReference>
<dbReference type="InterPro" id="IPR042217">
    <property type="entry name" value="T4SS_VirB10/TrbI"/>
</dbReference>
<feature type="compositionally biased region" description="Polar residues" evidence="6">
    <location>
        <begin position="124"/>
        <end position="144"/>
    </location>
</feature>
<dbReference type="Proteomes" id="UP000885271">
    <property type="component" value="Unassembled WGS sequence"/>
</dbReference>